<keyword evidence="4" id="KW-1185">Reference proteome</keyword>
<dbReference type="GO" id="GO:0000175">
    <property type="term" value="F:3'-5'-RNA exonuclease activity"/>
    <property type="evidence" value="ECO:0007669"/>
    <property type="project" value="TreeGrafter"/>
</dbReference>
<gene>
    <name evidence="3" type="ORF">D2V04_12250</name>
</gene>
<evidence type="ECO:0000259" key="2">
    <source>
        <dbReference type="Pfam" id="PF03372"/>
    </source>
</evidence>
<dbReference type="SUPFAM" id="SSF56219">
    <property type="entry name" value="DNase I-like"/>
    <property type="match status" value="1"/>
</dbReference>
<evidence type="ECO:0000313" key="4">
    <source>
        <dbReference type="Proteomes" id="UP000285092"/>
    </source>
</evidence>
<dbReference type="InterPro" id="IPR036691">
    <property type="entry name" value="Endo/exonu/phosph_ase_sf"/>
</dbReference>
<dbReference type="GO" id="GO:0004519">
    <property type="term" value="F:endonuclease activity"/>
    <property type="evidence" value="ECO:0007669"/>
    <property type="project" value="UniProtKB-KW"/>
</dbReference>
<dbReference type="OrthoDB" id="9793162at2"/>
<evidence type="ECO:0000313" key="3">
    <source>
        <dbReference type="EMBL" id="RIV76899.1"/>
    </source>
</evidence>
<keyword evidence="3" id="KW-0540">Nuclease</keyword>
<dbReference type="AlphaFoldDB" id="A0A418NFX2"/>
<dbReference type="Pfam" id="PF03372">
    <property type="entry name" value="Exo_endo_phos"/>
    <property type="match status" value="1"/>
</dbReference>
<evidence type="ECO:0000256" key="1">
    <source>
        <dbReference type="SAM" id="SignalP"/>
    </source>
</evidence>
<dbReference type="Gene3D" id="3.60.10.10">
    <property type="entry name" value="Endonuclease/exonuclease/phosphatase"/>
    <property type="match status" value="1"/>
</dbReference>
<feature type="domain" description="Endonuclease/exonuclease/phosphatase" evidence="2">
    <location>
        <begin position="32"/>
        <end position="276"/>
    </location>
</feature>
<organism evidence="3 4">
    <name type="scientific">Pelagerythrobacter aerophilus</name>
    <dbReference type="NCBI Taxonomy" id="2306995"/>
    <lineage>
        <taxon>Bacteria</taxon>
        <taxon>Pseudomonadati</taxon>
        <taxon>Pseudomonadota</taxon>
        <taxon>Alphaproteobacteria</taxon>
        <taxon>Sphingomonadales</taxon>
        <taxon>Erythrobacteraceae</taxon>
        <taxon>Pelagerythrobacter</taxon>
    </lineage>
</organism>
<dbReference type="PANTHER" id="PTHR12121:SF36">
    <property type="entry name" value="ENDONUCLEASE_EXONUCLEASE_PHOSPHATASE DOMAIN-CONTAINING PROTEIN"/>
    <property type="match status" value="1"/>
</dbReference>
<feature type="chain" id="PRO_5019551178" evidence="1">
    <location>
        <begin position="24"/>
        <end position="287"/>
    </location>
</feature>
<keyword evidence="3" id="KW-0269">Exonuclease</keyword>
<dbReference type="EMBL" id="QXFK01000018">
    <property type="protein sequence ID" value="RIV76899.1"/>
    <property type="molecule type" value="Genomic_DNA"/>
</dbReference>
<dbReference type="Proteomes" id="UP000285092">
    <property type="component" value="Unassembled WGS sequence"/>
</dbReference>
<dbReference type="InterPro" id="IPR050410">
    <property type="entry name" value="CCR4/nocturin_mRNA_transcr"/>
</dbReference>
<sequence>MKFLLSLLTALLLAACAHVPAESAEGPPIRAMTFNIRLDVASDGGNAWPHRKEMVEAVIRHEAPDVLGMQEVLLHQKQYLESELTDYTFVGVGRDDGADAGEFSPLGWRNDRFAMVDSGTFWLSPTPEAAGSKGWDAALPRIATWAILRDRRSGETIRVLNTHFDHIGTVARANAARMIAEWVAGGDAPAIVMGDFNVTPDSEPYHVLANTAQSGLSDTRTISSTPPYGPPGTFTGFDIMAAAEGPIDHIFVTAGFAVQRYAVVTQHWEGRLPSDHYPVVADIQPQR</sequence>
<name>A0A418NFX2_9SPHN</name>
<dbReference type="PANTHER" id="PTHR12121">
    <property type="entry name" value="CARBON CATABOLITE REPRESSOR PROTEIN 4"/>
    <property type="match status" value="1"/>
</dbReference>
<dbReference type="RefSeq" id="WP_119513957.1">
    <property type="nucleotide sequence ID" value="NZ_QXFK01000018.1"/>
</dbReference>
<dbReference type="PROSITE" id="PS51257">
    <property type="entry name" value="PROKAR_LIPOPROTEIN"/>
    <property type="match status" value="1"/>
</dbReference>
<keyword evidence="3" id="KW-0378">Hydrolase</keyword>
<comment type="caution">
    <text evidence="3">The sequence shown here is derived from an EMBL/GenBank/DDBJ whole genome shotgun (WGS) entry which is preliminary data.</text>
</comment>
<dbReference type="CDD" id="cd09083">
    <property type="entry name" value="EEP-1"/>
    <property type="match status" value="1"/>
</dbReference>
<feature type="signal peptide" evidence="1">
    <location>
        <begin position="1"/>
        <end position="23"/>
    </location>
</feature>
<reference evidence="3 4" key="1">
    <citation type="submission" date="2018-08" db="EMBL/GenBank/DDBJ databases">
        <title>Altererythrobacter sp.Ery1 and Ery12, the genome sequencing of novel strains in genus Alterythrobacter.</title>
        <authorList>
            <person name="Cheng H."/>
            <person name="Wu Y.-H."/>
            <person name="Fang C."/>
            <person name="Xu X.-W."/>
        </authorList>
    </citation>
    <scope>NUCLEOTIDE SEQUENCE [LARGE SCALE GENOMIC DNA]</scope>
    <source>
        <strain evidence="3 4">Ery1</strain>
    </source>
</reference>
<proteinExistence type="predicted"/>
<keyword evidence="1" id="KW-0732">Signal</keyword>
<keyword evidence="3" id="KW-0255">Endonuclease</keyword>
<protein>
    <submittedName>
        <fullName evidence="3">Endonuclease/exonuclease/phosphatase family protein</fullName>
    </submittedName>
</protein>
<dbReference type="InterPro" id="IPR005135">
    <property type="entry name" value="Endo/exonuclease/phosphatase"/>
</dbReference>
<accession>A0A418NFX2</accession>